<sequence length="75" mass="8287">MQGDPMAAGGMRGRHACGALADLPPVGNCLTTIRWLDRLKGDPIWPRTMRPMSRGSSMRNAFRRCNGWCSCCVFS</sequence>
<organism evidence="1 2">
    <name type="scientific">Cupriavidus taiwanensis</name>
    <dbReference type="NCBI Taxonomy" id="164546"/>
    <lineage>
        <taxon>Bacteria</taxon>
        <taxon>Pseudomonadati</taxon>
        <taxon>Pseudomonadota</taxon>
        <taxon>Betaproteobacteria</taxon>
        <taxon>Burkholderiales</taxon>
        <taxon>Burkholderiaceae</taxon>
        <taxon>Cupriavidus</taxon>
    </lineage>
</organism>
<evidence type="ECO:0000313" key="1">
    <source>
        <dbReference type="EMBL" id="SPK71545.1"/>
    </source>
</evidence>
<evidence type="ECO:0000313" key="2">
    <source>
        <dbReference type="Proteomes" id="UP000255505"/>
    </source>
</evidence>
<dbReference type="AlphaFoldDB" id="A0A375IE73"/>
<protein>
    <submittedName>
        <fullName evidence="1">Uncharacterized protein</fullName>
    </submittedName>
</protein>
<accession>A0A375IE73</accession>
<dbReference type="EMBL" id="LT991976">
    <property type="protein sequence ID" value="SPK71545.1"/>
    <property type="molecule type" value="Genomic_DNA"/>
</dbReference>
<name>A0A375IE73_9BURK</name>
<dbReference type="Proteomes" id="UP000255505">
    <property type="component" value="Chromosome I"/>
</dbReference>
<gene>
    <name evidence="1" type="ORF">CT19425_30769</name>
</gene>
<proteinExistence type="predicted"/>
<reference evidence="1 2" key="1">
    <citation type="submission" date="2018-01" db="EMBL/GenBank/DDBJ databases">
        <authorList>
            <person name="Gaut B.S."/>
            <person name="Morton B.R."/>
            <person name="Clegg M.T."/>
            <person name="Duvall M.R."/>
        </authorList>
    </citation>
    <scope>NUCLEOTIDE SEQUENCE [LARGE SCALE GENOMIC DNA]</scope>
    <source>
        <strain evidence="1">Cupriavidus taiwanensis LMG 19425</strain>
    </source>
</reference>